<comment type="catalytic activity">
    <reaction evidence="1">
        <text>a 1,2-diacyl-sn-glycero-3-phosphate + CTP + H(+) = a CDP-1,2-diacyl-sn-glycerol + diphosphate</text>
        <dbReference type="Rhea" id="RHEA:16229"/>
        <dbReference type="ChEBI" id="CHEBI:15378"/>
        <dbReference type="ChEBI" id="CHEBI:33019"/>
        <dbReference type="ChEBI" id="CHEBI:37563"/>
        <dbReference type="ChEBI" id="CHEBI:58332"/>
        <dbReference type="ChEBI" id="CHEBI:58608"/>
        <dbReference type="EC" id="2.7.7.41"/>
    </reaction>
</comment>
<gene>
    <name evidence="25" type="ORF">A7Q10_06955</name>
</gene>
<feature type="transmembrane region" description="Helical" evidence="24">
    <location>
        <begin position="68"/>
        <end position="87"/>
    </location>
</feature>
<evidence type="ECO:0000256" key="2">
    <source>
        <dbReference type="ARBA" id="ARBA00004651"/>
    </source>
</evidence>
<dbReference type="EC" id="2.7.7.41" evidence="6"/>
<comment type="subcellular location">
    <subcellularLocation>
        <location evidence="2">Cell membrane</location>
        <topology evidence="2">Multi-pass membrane protein</topology>
    </subcellularLocation>
</comment>
<evidence type="ECO:0000256" key="1">
    <source>
        <dbReference type="ARBA" id="ARBA00001698"/>
    </source>
</evidence>
<evidence type="ECO:0000256" key="22">
    <source>
        <dbReference type="ARBA" id="ARBA00032743"/>
    </source>
</evidence>
<evidence type="ECO:0000256" key="8">
    <source>
        <dbReference type="ARBA" id="ARBA00022475"/>
    </source>
</evidence>
<dbReference type="Proteomes" id="UP000297713">
    <property type="component" value="Unassembled WGS sequence"/>
</dbReference>
<evidence type="ECO:0000256" key="17">
    <source>
        <dbReference type="ARBA" id="ARBA00023264"/>
    </source>
</evidence>
<keyword evidence="17" id="KW-1208">Phospholipid metabolism</keyword>
<proteinExistence type="inferred from homology"/>
<dbReference type="EMBL" id="LXQC01000124">
    <property type="protein sequence ID" value="TFE69579.1"/>
    <property type="molecule type" value="Genomic_DNA"/>
</dbReference>
<dbReference type="GO" id="GO:0004605">
    <property type="term" value="F:phosphatidate cytidylyltransferase activity"/>
    <property type="evidence" value="ECO:0007669"/>
    <property type="project" value="UniProtKB-EC"/>
</dbReference>
<comment type="caution">
    <text evidence="25">The sequence shown here is derived from an EMBL/GenBank/DDBJ whole genome shotgun (WGS) entry which is preliminary data.</text>
</comment>
<evidence type="ECO:0000256" key="15">
    <source>
        <dbReference type="ARBA" id="ARBA00023136"/>
    </source>
</evidence>
<feature type="transmembrane region" description="Helical" evidence="24">
    <location>
        <begin position="160"/>
        <end position="178"/>
    </location>
</feature>
<evidence type="ECO:0000256" key="11">
    <source>
        <dbReference type="ARBA" id="ARBA00022692"/>
    </source>
</evidence>
<comment type="pathway">
    <text evidence="3">Phospholipid metabolism; CDP-diacylglycerol biosynthesis; CDP-diacylglycerol from sn-glycerol 3-phosphate: step 3/3.</text>
</comment>
<keyword evidence="11 24" id="KW-0812">Transmembrane</keyword>
<dbReference type="AlphaFoldDB" id="A0A4Y8PEK4"/>
<evidence type="ECO:0000256" key="13">
    <source>
        <dbReference type="ARBA" id="ARBA00022989"/>
    </source>
</evidence>
<feature type="transmembrane region" description="Helical" evidence="24">
    <location>
        <begin position="93"/>
        <end position="115"/>
    </location>
</feature>
<evidence type="ECO:0000256" key="18">
    <source>
        <dbReference type="ARBA" id="ARBA00029893"/>
    </source>
</evidence>
<evidence type="ECO:0000313" key="25">
    <source>
        <dbReference type="EMBL" id="TFE69579.1"/>
    </source>
</evidence>
<evidence type="ECO:0000256" key="4">
    <source>
        <dbReference type="ARBA" id="ARBA00005189"/>
    </source>
</evidence>
<evidence type="ECO:0000256" key="23">
    <source>
        <dbReference type="ARBA" id="ARBA00033406"/>
    </source>
</evidence>
<dbReference type="OrthoDB" id="9799199at2"/>
<feature type="transmembrane region" description="Helical" evidence="24">
    <location>
        <begin position="127"/>
        <end position="148"/>
    </location>
</feature>
<keyword evidence="8" id="KW-1003">Cell membrane</keyword>
<comment type="similarity">
    <text evidence="5">Belongs to the CDS family.</text>
</comment>
<evidence type="ECO:0000313" key="26">
    <source>
        <dbReference type="Proteomes" id="UP000297713"/>
    </source>
</evidence>
<protein>
    <recommendedName>
        <fullName evidence="7">Phosphatidate cytidylyltransferase</fullName>
        <ecNumber evidence="6">2.7.7.41</ecNumber>
    </recommendedName>
    <alternativeName>
        <fullName evidence="20">CDP-DAG synthase</fullName>
    </alternativeName>
    <alternativeName>
        <fullName evidence="22">CDP-DG synthase</fullName>
    </alternativeName>
    <alternativeName>
        <fullName evidence="18">CDP-diacylglycerol synthase</fullName>
    </alternativeName>
    <alternativeName>
        <fullName evidence="21">CDP-diglyceride pyrophosphorylase</fullName>
    </alternativeName>
    <alternativeName>
        <fullName evidence="23">CDP-diglyceride synthase</fullName>
    </alternativeName>
    <alternativeName>
        <fullName evidence="19">CTP:phosphatidate cytidylyltransferase</fullName>
    </alternativeName>
</protein>
<dbReference type="PANTHER" id="PTHR46382">
    <property type="entry name" value="PHOSPHATIDATE CYTIDYLYLTRANSFERASE"/>
    <property type="match status" value="1"/>
</dbReference>
<evidence type="ECO:0000256" key="5">
    <source>
        <dbReference type="ARBA" id="ARBA00010185"/>
    </source>
</evidence>
<evidence type="ECO:0000256" key="16">
    <source>
        <dbReference type="ARBA" id="ARBA00023209"/>
    </source>
</evidence>
<dbReference type="PANTHER" id="PTHR46382:SF1">
    <property type="entry name" value="PHOSPHATIDATE CYTIDYLYLTRANSFERASE"/>
    <property type="match status" value="1"/>
</dbReference>
<evidence type="ECO:0000256" key="10">
    <source>
        <dbReference type="ARBA" id="ARBA00022679"/>
    </source>
</evidence>
<evidence type="ECO:0000256" key="19">
    <source>
        <dbReference type="ARBA" id="ARBA00031825"/>
    </source>
</evidence>
<feature type="transmembrane region" description="Helical" evidence="24">
    <location>
        <begin position="199"/>
        <end position="218"/>
    </location>
</feature>
<organism evidence="25 26">
    <name type="scientific">Methylacidiphilum caldifontis</name>
    <dbReference type="NCBI Taxonomy" id="2795386"/>
    <lineage>
        <taxon>Bacteria</taxon>
        <taxon>Pseudomonadati</taxon>
        <taxon>Verrucomicrobiota</taxon>
        <taxon>Methylacidiphilae</taxon>
        <taxon>Methylacidiphilales</taxon>
        <taxon>Methylacidiphilaceae</taxon>
        <taxon>Methylacidiphilum (ex Ratnadevi et al. 2023)</taxon>
    </lineage>
</organism>
<accession>A0A4Y8PEK4</accession>
<dbReference type="GO" id="GO:0016024">
    <property type="term" value="P:CDP-diacylglycerol biosynthetic process"/>
    <property type="evidence" value="ECO:0007669"/>
    <property type="project" value="TreeGrafter"/>
</dbReference>
<evidence type="ECO:0000256" key="3">
    <source>
        <dbReference type="ARBA" id="ARBA00005119"/>
    </source>
</evidence>
<evidence type="ECO:0000256" key="12">
    <source>
        <dbReference type="ARBA" id="ARBA00022695"/>
    </source>
</evidence>
<feature type="transmembrane region" description="Helical" evidence="24">
    <location>
        <begin position="263"/>
        <end position="287"/>
    </location>
</feature>
<evidence type="ECO:0000256" key="7">
    <source>
        <dbReference type="ARBA" id="ARBA00019373"/>
    </source>
</evidence>
<dbReference type="GO" id="GO:0005886">
    <property type="term" value="C:plasma membrane"/>
    <property type="evidence" value="ECO:0007669"/>
    <property type="project" value="UniProtKB-SubCell"/>
</dbReference>
<evidence type="ECO:0000256" key="14">
    <source>
        <dbReference type="ARBA" id="ARBA00023098"/>
    </source>
</evidence>
<keyword evidence="13 24" id="KW-1133">Transmembrane helix</keyword>
<feature type="transmembrane region" description="Helical" evidence="24">
    <location>
        <begin position="12"/>
        <end position="33"/>
    </location>
</feature>
<evidence type="ECO:0000256" key="20">
    <source>
        <dbReference type="ARBA" id="ARBA00032253"/>
    </source>
</evidence>
<evidence type="ECO:0000256" key="6">
    <source>
        <dbReference type="ARBA" id="ARBA00012487"/>
    </source>
</evidence>
<reference evidence="25 26" key="1">
    <citation type="submission" date="2016-05" db="EMBL/GenBank/DDBJ databases">
        <title>Diversity and Homogeneity among Thermoacidophilic Verrucomicrobia Methanotrophs Linked with Geographical Origin.</title>
        <authorList>
            <person name="Erikstad H.-A."/>
            <person name="Smestad N.B."/>
            <person name="Ceballos R.M."/>
            <person name="Birkeland N.-K."/>
        </authorList>
    </citation>
    <scope>NUCLEOTIDE SEQUENCE [LARGE SCALE GENOMIC DNA]</scope>
    <source>
        <strain evidence="25 26">Phi</strain>
    </source>
</reference>
<comment type="pathway">
    <text evidence="4">Lipid metabolism.</text>
</comment>
<evidence type="ECO:0000256" key="24">
    <source>
        <dbReference type="SAM" id="Phobius"/>
    </source>
</evidence>
<keyword evidence="10 25" id="KW-0808">Transferase</keyword>
<keyword evidence="14" id="KW-0443">Lipid metabolism</keyword>
<keyword evidence="9" id="KW-0444">Lipid biosynthesis</keyword>
<keyword evidence="15 24" id="KW-0472">Membrane</keyword>
<feature type="transmembrane region" description="Helical" evidence="24">
    <location>
        <begin position="230"/>
        <end position="251"/>
    </location>
</feature>
<dbReference type="RefSeq" id="WP_134439765.1">
    <property type="nucleotide sequence ID" value="NZ_LXQC01000124.1"/>
</dbReference>
<evidence type="ECO:0000256" key="21">
    <source>
        <dbReference type="ARBA" id="ARBA00032396"/>
    </source>
</evidence>
<evidence type="ECO:0000256" key="9">
    <source>
        <dbReference type="ARBA" id="ARBA00022516"/>
    </source>
</evidence>
<dbReference type="Pfam" id="PF01148">
    <property type="entry name" value="CTP_transf_1"/>
    <property type="match status" value="1"/>
</dbReference>
<keyword evidence="26" id="KW-1185">Reference proteome</keyword>
<keyword evidence="16" id="KW-0594">Phospholipid biosynthesis</keyword>
<sequence length="296" mass="33424">MTIEMLEKESNFYARFFSSLVLWGVLLFVILYGLKIIEMIIFTFFGVLALEEFYRMQQVKGNRVFRTAGLTAAFCLYIGIWFFWNFLPNGSTLYYFFEQVLYFAFIASLFSLVIWNWDILENPVSSIALTLLGFFYVAFLFSFLERISFCKGLPFNADAALFYVIAVTKLSDTGAFLIGKNFGRRFLLPHISPKKTWEGLGGGILFSFLAGIMLPFGFSSFFKGFPYADSILLSVVIGIVGAIGDLAKSTVKRDAHVKDSGHVIPGIGGILDLVDSLLLSAPLFYFYCILKYHILP</sequence>
<keyword evidence="12 25" id="KW-0548">Nucleotidyltransferase</keyword>
<name>A0A4Y8PEK4_9BACT</name>